<evidence type="ECO:0000313" key="1">
    <source>
        <dbReference type="EMBL" id="KAK1403073.1"/>
    </source>
</evidence>
<name>A0AAD8JFZ7_9APIA</name>
<keyword evidence="2" id="KW-1185">Reference proteome</keyword>
<gene>
    <name evidence="1" type="ORF">POM88_002678</name>
</gene>
<organism evidence="1 2">
    <name type="scientific">Heracleum sosnowskyi</name>
    <dbReference type="NCBI Taxonomy" id="360622"/>
    <lineage>
        <taxon>Eukaryota</taxon>
        <taxon>Viridiplantae</taxon>
        <taxon>Streptophyta</taxon>
        <taxon>Embryophyta</taxon>
        <taxon>Tracheophyta</taxon>
        <taxon>Spermatophyta</taxon>
        <taxon>Magnoliopsida</taxon>
        <taxon>eudicotyledons</taxon>
        <taxon>Gunneridae</taxon>
        <taxon>Pentapetalae</taxon>
        <taxon>asterids</taxon>
        <taxon>campanulids</taxon>
        <taxon>Apiales</taxon>
        <taxon>Apiaceae</taxon>
        <taxon>Apioideae</taxon>
        <taxon>apioid superclade</taxon>
        <taxon>Tordylieae</taxon>
        <taxon>Tordyliinae</taxon>
        <taxon>Heracleum</taxon>
    </lineage>
</organism>
<evidence type="ECO:0000313" key="2">
    <source>
        <dbReference type="Proteomes" id="UP001237642"/>
    </source>
</evidence>
<reference evidence="1" key="1">
    <citation type="submission" date="2023-02" db="EMBL/GenBank/DDBJ databases">
        <title>Genome of toxic invasive species Heracleum sosnowskyi carries increased number of genes despite the absence of recent whole-genome duplications.</title>
        <authorList>
            <person name="Schelkunov M."/>
            <person name="Shtratnikova V."/>
            <person name="Makarenko M."/>
            <person name="Klepikova A."/>
            <person name="Omelchenko D."/>
            <person name="Novikova G."/>
            <person name="Obukhova E."/>
            <person name="Bogdanov V."/>
            <person name="Penin A."/>
            <person name="Logacheva M."/>
        </authorList>
    </citation>
    <scope>NUCLEOTIDE SEQUENCE</scope>
    <source>
        <strain evidence="1">Hsosn_3</strain>
        <tissue evidence="1">Leaf</tissue>
    </source>
</reference>
<reference evidence="1" key="2">
    <citation type="submission" date="2023-05" db="EMBL/GenBank/DDBJ databases">
        <authorList>
            <person name="Schelkunov M.I."/>
        </authorList>
    </citation>
    <scope>NUCLEOTIDE SEQUENCE</scope>
    <source>
        <strain evidence="1">Hsosn_3</strain>
        <tissue evidence="1">Leaf</tissue>
    </source>
</reference>
<dbReference type="AlphaFoldDB" id="A0AAD8JFZ7"/>
<sequence length="181" mass="20651">MERCSISLTLPKNMNDILATLVNLQNLTLSLSRLSVMQAEFFISCPPQLLNLTIRISTSYSFLPCFNIVVLAPKLCNFTSFGIFTATLEVPELENVNIRVHGWFQSIKCNNMKLYYPWLTSMLLGLGNAKNLTFDLESFERLEALLESVSDLACYIFGNSIYRHSMKFPPFLKVYLLRSVT</sequence>
<dbReference type="EMBL" id="JAUIZM010000001">
    <property type="protein sequence ID" value="KAK1403073.1"/>
    <property type="molecule type" value="Genomic_DNA"/>
</dbReference>
<comment type="caution">
    <text evidence="1">The sequence shown here is derived from an EMBL/GenBank/DDBJ whole genome shotgun (WGS) entry which is preliminary data.</text>
</comment>
<protein>
    <submittedName>
        <fullName evidence="1">Uncharacterized protein</fullName>
    </submittedName>
</protein>
<dbReference type="Proteomes" id="UP001237642">
    <property type="component" value="Unassembled WGS sequence"/>
</dbReference>
<accession>A0AAD8JFZ7</accession>
<proteinExistence type="predicted"/>